<gene>
    <name evidence="9" type="primary">trpF</name>
    <name evidence="11" type="ORF">SY85_04830</name>
</gene>
<evidence type="ECO:0000256" key="7">
    <source>
        <dbReference type="ARBA" id="ARBA00023141"/>
    </source>
</evidence>
<keyword evidence="6 9" id="KW-0822">Tryptophan biosynthesis</keyword>
<name>A0A172TT14_9BACT</name>
<dbReference type="InterPro" id="IPR001240">
    <property type="entry name" value="PRAI_dom"/>
</dbReference>
<dbReference type="PANTHER" id="PTHR42894">
    <property type="entry name" value="N-(5'-PHOSPHORIBOSYL)ANTHRANILATE ISOMERASE"/>
    <property type="match status" value="1"/>
</dbReference>
<dbReference type="HAMAP" id="MF_00135">
    <property type="entry name" value="PRAI"/>
    <property type="match status" value="1"/>
</dbReference>
<keyword evidence="7 9" id="KW-0057">Aromatic amino acid biosynthesis</keyword>
<dbReference type="Pfam" id="PF00697">
    <property type="entry name" value="PRAI"/>
    <property type="match status" value="1"/>
</dbReference>
<evidence type="ECO:0000256" key="3">
    <source>
        <dbReference type="ARBA" id="ARBA00012572"/>
    </source>
</evidence>
<dbReference type="EMBL" id="CP011390">
    <property type="protein sequence ID" value="ANE49917.1"/>
    <property type="molecule type" value="Genomic_DNA"/>
</dbReference>
<evidence type="ECO:0000256" key="1">
    <source>
        <dbReference type="ARBA" id="ARBA00001164"/>
    </source>
</evidence>
<evidence type="ECO:0000313" key="11">
    <source>
        <dbReference type="EMBL" id="ANE49917.1"/>
    </source>
</evidence>
<evidence type="ECO:0000256" key="4">
    <source>
        <dbReference type="ARBA" id="ARBA00022272"/>
    </source>
</evidence>
<dbReference type="InterPro" id="IPR044643">
    <property type="entry name" value="TrpF_fam"/>
</dbReference>
<feature type="domain" description="N-(5'phosphoribosyl) anthranilate isomerase (PRAI)" evidence="10">
    <location>
        <begin position="4"/>
        <end position="218"/>
    </location>
</feature>
<dbReference type="OrthoDB" id="9786954at2"/>
<dbReference type="STRING" id="1492898.SY85_04830"/>
<accession>A0A172TT14</accession>
<evidence type="ECO:0000256" key="2">
    <source>
        <dbReference type="ARBA" id="ARBA00004664"/>
    </source>
</evidence>
<evidence type="ECO:0000313" key="12">
    <source>
        <dbReference type="Proteomes" id="UP000077177"/>
    </source>
</evidence>
<evidence type="ECO:0000259" key="10">
    <source>
        <dbReference type="Pfam" id="PF00697"/>
    </source>
</evidence>
<reference evidence="12" key="1">
    <citation type="submission" date="2015-01" db="EMBL/GenBank/DDBJ databases">
        <title>Flavisolibacter sp./LCS9/ whole genome sequencing.</title>
        <authorList>
            <person name="Kim M.K."/>
            <person name="Srinivasan S."/>
            <person name="Lee J.-J."/>
        </authorList>
    </citation>
    <scope>NUCLEOTIDE SEQUENCE [LARGE SCALE GENOMIC DNA]</scope>
    <source>
        <strain evidence="12">LCS9</strain>
    </source>
</reference>
<comment type="catalytic activity">
    <reaction evidence="1 9">
        <text>N-(5-phospho-beta-D-ribosyl)anthranilate = 1-(2-carboxyphenylamino)-1-deoxy-D-ribulose 5-phosphate</text>
        <dbReference type="Rhea" id="RHEA:21540"/>
        <dbReference type="ChEBI" id="CHEBI:18277"/>
        <dbReference type="ChEBI" id="CHEBI:58613"/>
        <dbReference type="EC" id="5.3.1.24"/>
    </reaction>
</comment>
<evidence type="ECO:0000256" key="9">
    <source>
        <dbReference type="HAMAP-Rule" id="MF_00135"/>
    </source>
</evidence>
<dbReference type="InterPro" id="IPR011060">
    <property type="entry name" value="RibuloseP-bd_barrel"/>
</dbReference>
<reference evidence="11 12" key="2">
    <citation type="journal article" date="2016" name="Int. J. Syst. Evol. Microbiol.">
        <title>Flavisolibacter tropicus sp. nov., isolated from tropical soil.</title>
        <authorList>
            <person name="Lee J.J."/>
            <person name="Kang M.S."/>
            <person name="Kim G.S."/>
            <person name="Lee C.S."/>
            <person name="Lim S."/>
            <person name="Lee J."/>
            <person name="Roh S.H."/>
            <person name="Kang H."/>
            <person name="Ha J.M."/>
            <person name="Bae S."/>
            <person name="Jung H.Y."/>
            <person name="Kim M.K."/>
        </authorList>
    </citation>
    <scope>NUCLEOTIDE SEQUENCE [LARGE SCALE GENOMIC DNA]</scope>
    <source>
        <strain evidence="11 12">LCS9</strain>
    </source>
</reference>
<organism evidence="11 12">
    <name type="scientific">Flavisolibacter tropicus</name>
    <dbReference type="NCBI Taxonomy" id="1492898"/>
    <lineage>
        <taxon>Bacteria</taxon>
        <taxon>Pseudomonadati</taxon>
        <taxon>Bacteroidota</taxon>
        <taxon>Chitinophagia</taxon>
        <taxon>Chitinophagales</taxon>
        <taxon>Chitinophagaceae</taxon>
        <taxon>Flavisolibacter</taxon>
    </lineage>
</organism>
<evidence type="ECO:0000256" key="8">
    <source>
        <dbReference type="ARBA" id="ARBA00023235"/>
    </source>
</evidence>
<dbReference type="GO" id="GO:0004640">
    <property type="term" value="F:phosphoribosylanthranilate isomerase activity"/>
    <property type="evidence" value="ECO:0007669"/>
    <property type="project" value="UniProtKB-UniRule"/>
</dbReference>
<dbReference type="PATRIC" id="fig|1492898.3.peg.1057"/>
<dbReference type="RefSeq" id="WP_066402063.1">
    <property type="nucleotide sequence ID" value="NZ_CP011390.1"/>
</dbReference>
<comment type="similarity">
    <text evidence="9">Belongs to the TrpF family.</text>
</comment>
<dbReference type="EC" id="5.3.1.24" evidence="3 9"/>
<evidence type="ECO:0000256" key="5">
    <source>
        <dbReference type="ARBA" id="ARBA00022605"/>
    </source>
</evidence>
<keyword evidence="5 9" id="KW-0028">Amino-acid biosynthesis</keyword>
<dbReference type="Proteomes" id="UP000077177">
    <property type="component" value="Chromosome"/>
</dbReference>
<dbReference type="Gene3D" id="3.20.20.70">
    <property type="entry name" value="Aldolase class I"/>
    <property type="match status" value="1"/>
</dbReference>
<keyword evidence="12" id="KW-1185">Reference proteome</keyword>
<dbReference type="SUPFAM" id="SSF51366">
    <property type="entry name" value="Ribulose-phoshate binding barrel"/>
    <property type="match status" value="1"/>
</dbReference>
<dbReference type="GO" id="GO:0000162">
    <property type="term" value="P:L-tryptophan biosynthetic process"/>
    <property type="evidence" value="ECO:0007669"/>
    <property type="project" value="UniProtKB-UniRule"/>
</dbReference>
<proteinExistence type="inferred from homology"/>
<evidence type="ECO:0000256" key="6">
    <source>
        <dbReference type="ARBA" id="ARBA00022822"/>
    </source>
</evidence>
<dbReference type="InterPro" id="IPR013785">
    <property type="entry name" value="Aldolase_TIM"/>
</dbReference>
<protein>
    <recommendedName>
        <fullName evidence="4 9">N-(5'-phosphoribosyl)anthranilate isomerase</fullName>
        <shortName evidence="9">PRAI</shortName>
        <ecNumber evidence="3 9">5.3.1.24</ecNumber>
    </recommendedName>
</protein>
<dbReference type="AlphaFoldDB" id="A0A172TT14"/>
<dbReference type="CDD" id="cd00405">
    <property type="entry name" value="PRAI"/>
    <property type="match status" value="1"/>
</dbReference>
<keyword evidence="8 9" id="KW-0413">Isomerase</keyword>
<dbReference type="PANTHER" id="PTHR42894:SF1">
    <property type="entry name" value="N-(5'-PHOSPHORIBOSYL)ANTHRANILATE ISOMERASE"/>
    <property type="match status" value="1"/>
</dbReference>
<comment type="pathway">
    <text evidence="2 9">Amino-acid biosynthesis; L-tryptophan biosynthesis; L-tryptophan from chorismate: step 3/5.</text>
</comment>
<sequence>MKIKVCGITDMDQLYELDEVGVAFAGFIFYPPSPRLALKRGLQGADVRRAKLKLCKVGVFVDASYDEIMRQIDAFGLDMVQLHGRESPYECSRISNYIDVIKAFRFAENDHVQWMIKDYYEDADHFLFDTGVPASKEERENKNLYGGTGRKFNWNRLKGLRIDKPFFLSGGIEPTDAYLVHEFMKDEVAKDLFVVDICSRFEIIPGVKDMEKVRGFIEQMEGK</sequence>
<dbReference type="UniPathway" id="UPA00035">
    <property type="reaction ID" value="UER00042"/>
</dbReference>
<dbReference type="KEGG" id="fla:SY85_04830"/>